<dbReference type="GO" id="GO:0003700">
    <property type="term" value="F:DNA-binding transcription factor activity"/>
    <property type="evidence" value="ECO:0007669"/>
    <property type="project" value="TreeGrafter"/>
</dbReference>
<accession>A0A087CKN0</accession>
<reference evidence="5 6" key="1">
    <citation type="submission" date="2014-03" db="EMBL/GenBank/DDBJ databases">
        <title>Genomics of Bifidobacteria.</title>
        <authorList>
            <person name="Ventura M."/>
            <person name="Milani C."/>
            <person name="Lugli G.A."/>
        </authorList>
    </citation>
    <scope>NUCLEOTIDE SEQUENCE [LARGE SCALE GENOMIC DNA]</scope>
    <source>
        <strain evidence="5 6">DSM 23975</strain>
    </source>
</reference>
<dbReference type="InterPro" id="IPR028082">
    <property type="entry name" value="Peripla_BP_I"/>
</dbReference>
<dbReference type="GO" id="GO:0000976">
    <property type="term" value="F:transcription cis-regulatory region binding"/>
    <property type="evidence" value="ECO:0007669"/>
    <property type="project" value="TreeGrafter"/>
</dbReference>
<evidence type="ECO:0000256" key="2">
    <source>
        <dbReference type="ARBA" id="ARBA00023125"/>
    </source>
</evidence>
<gene>
    <name evidence="5" type="ORF">BREU_2232</name>
</gene>
<dbReference type="CDD" id="cd06267">
    <property type="entry name" value="PBP1_LacI_sugar_binding-like"/>
    <property type="match status" value="1"/>
</dbReference>
<evidence type="ECO:0000313" key="5">
    <source>
        <dbReference type="EMBL" id="KFI83830.1"/>
    </source>
</evidence>
<protein>
    <submittedName>
        <fullName evidence="5">Putative LacI-type transcriptional regulator</fullName>
    </submittedName>
</protein>
<evidence type="ECO:0000259" key="4">
    <source>
        <dbReference type="PROSITE" id="PS50932"/>
    </source>
</evidence>
<dbReference type="OrthoDB" id="3510266at2"/>
<dbReference type="Pfam" id="PF00356">
    <property type="entry name" value="LacI"/>
    <property type="match status" value="1"/>
</dbReference>
<dbReference type="AlphaFoldDB" id="A0A087CKN0"/>
<dbReference type="EMBL" id="JGZK01000020">
    <property type="protein sequence ID" value="KFI83830.1"/>
    <property type="molecule type" value="Genomic_DNA"/>
</dbReference>
<feature type="domain" description="HTH lacI-type" evidence="4">
    <location>
        <begin position="2"/>
        <end position="56"/>
    </location>
</feature>
<dbReference type="eggNOG" id="COG1609">
    <property type="taxonomic scope" value="Bacteria"/>
</dbReference>
<dbReference type="RefSeq" id="WP_044089221.1">
    <property type="nucleotide sequence ID" value="NZ_JDUW01000007.1"/>
</dbReference>
<keyword evidence="6" id="KW-1185">Reference proteome</keyword>
<dbReference type="Gene3D" id="1.10.260.40">
    <property type="entry name" value="lambda repressor-like DNA-binding domains"/>
    <property type="match status" value="1"/>
</dbReference>
<evidence type="ECO:0000256" key="1">
    <source>
        <dbReference type="ARBA" id="ARBA00023015"/>
    </source>
</evidence>
<keyword evidence="2" id="KW-0238">DNA-binding</keyword>
<keyword evidence="1" id="KW-0805">Transcription regulation</keyword>
<dbReference type="PANTHER" id="PTHR30146">
    <property type="entry name" value="LACI-RELATED TRANSCRIPTIONAL REPRESSOR"/>
    <property type="match status" value="1"/>
</dbReference>
<dbReference type="PROSITE" id="PS00356">
    <property type="entry name" value="HTH_LACI_1"/>
    <property type="match status" value="1"/>
</dbReference>
<dbReference type="Proteomes" id="UP000028984">
    <property type="component" value="Unassembled WGS sequence"/>
</dbReference>
<sequence length="344" mass="37201">MATIHDVAIAAGVSDATVSRALRGMNSVRPTTRQLVLDAARRLDFTLSRSASSLASGKTMRVVMLFGCTIASWFNASCIEGVLETLEPHGYDLVPVRVCDLEQLHGFFADLPSNGRNMDGFILPSFSLDDSESALLSSMHIPAVALDARSASRLPASVMLDNKRAMNDAVRFLRRLGHRRIGYVAHPKPAPFPASSYLRKDFFLDAMRECIPDAEPVVFASSSDMDAMSEDEAMAAMAGRIASSEHRPTAICVETDEAAVAIMRHLRQLGIHIPEDLSIIGFDDHPTAVVAGLTTLHQDPQHMARLAAQQLLALMQGETLNETVTTVRATLIPRATTAAAPALQ</sequence>
<dbReference type="PANTHER" id="PTHR30146:SF109">
    <property type="entry name" value="HTH-TYPE TRANSCRIPTIONAL REGULATOR GALS"/>
    <property type="match status" value="1"/>
</dbReference>
<dbReference type="SMART" id="SM00354">
    <property type="entry name" value="HTH_LACI"/>
    <property type="match status" value="1"/>
</dbReference>
<evidence type="ECO:0000313" key="6">
    <source>
        <dbReference type="Proteomes" id="UP000028984"/>
    </source>
</evidence>
<proteinExistence type="predicted"/>
<dbReference type="Pfam" id="PF13377">
    <property type="entry name" value="Peripla_BP_3"/>
    <property type="match status" value="1"/>
</dbReference>
<name>A0A087CKN0_9BIFI</name>
<dbReference type="CDD" id="cd01392">
    <property type="entry name" value="HTH_LacI"/>
    <property type="match status" value="1"/>
</dbReference>
<evidence type="ECO:0000256" key="3">
    <source>
        <dbReference type="ARBA" id="ARBA00023163"/>
    </source>
</evidence>
<organism evidence="5 6">
    <name type="scientific">Bifidobacterium reuteri DSM 23975</name>
    <dbReference type="NCBI Taxonomy" id="1437610"/>
    <lineage>
        <taxon>Bacteria</taxon>
        <taxon>Bacillati</taxon>
        <taxon>Actinomycetota</taxon>
        <taxon>Actinomycetes</taxon>
        <taxon>Bifidobacteriales</taxon>
        <taxon>Bifidobacteriaceae</taxon>
        <taxon>Bifidobacterium</taxon>
    </lineage>
</organism>
<dbReference type="InterPro" id="IPR000843">
    <property type="entry name" value="HTH_LacI"/>
</dbReference>
<dbReference type="PROSITE" id="PS50932">
    <property type="entry name" value="HTH_LACI_2"/>
    <property type="match status" value="1"/>
</dbReference>
<dbReference type="SUPFAM" id="SSF47413">
    <property type="entry name" value="lambda repressor-like DNA-binding domains"/>
    <property type="match status" value="1"/>
</dbReference>
<dbReference type="InterPro" id="IPR046335">
    <property type="entry name" value="LacI/GalR-like_sensor"/>
</dbReference>
<keyword evidence="3" id="KW-0804">Transcription</keyword>
<dbReference type="SUPFAM" id="SSF53822">
    <property type="entry name" value="Periplasmic binding protein-like I"/>
    <property type="match status" value="1"/>
</dbReference>
<dbReference type="STRING" id="1437610.BREU_2232"/>
<dbReference type="Gene3D" id="3.40.50.2300">
    <property type="match status" value="2"/>
</dbReference>
<dbReference type="InterPro" id="IPR010982">
    <property type="entry name" value="Lambda_DNA-bd_dom_sf"/>
</dbReference>
<comment type="caution">
    <text evidence="5">The sequence shown here is derived from an EMBL/GenBank/DDBJ whole genome shotgun (WGS) entry which is preliminary data.</text>
</comment>